<proteinExistence type="predicted"/>
<name>A0A3S0SK91_9MOLU</name>
<evidence type="ECO:0000313" key="1">
    <source>
        <dbReference type="EMBL" id="RUP75524.1"/>
    </source>
</evidence>
<dbReference type="Proteomes" id="UP000274545">
    <property type="component" value="Unassembled WGS sequence"/>
</dbReference>
<dbReference type="EMBL" id="RAHC01000019">
    <property type="protein sequence ID" value="RUP75524.1"/>
    <property type="molecule type" value="Genomic_DNA"/>
</dbReference>
<evidence type="ECO:0000313" key="2">
    <source>
        <dbReference type="Proteomes" id="UP000274545"/>
    </source>
</evidence>
<accession>A0A3S0SK91</accession>
<comment type="caution">
    <text evidence="1">The sequence shown here is derived from an EMBL/GenBank/DDBJ whole genome shotgun (WGS) entry which is preliminary data.</text>
</comment>
<reference evidence="1 2" key="1">
    <citation type="journal article" date="2019" name="Genome Biol. Evol.">
        <title>Toxin and genome evolution in a Drosophila defensive symbiosis.</title>
        <authorList>
            <person name="Ballinger M.J."/>
            <person name="Gawryluk R.M."/>
            <person name="Perlman S.J."/>
        </authorList>
    </citation>
    <scope>NUCLEOTIDE SEQUENCE [LARGE SCALE GENOMIC DNA]</scope>
    <source>
        <strain evidence="2">sNeo</strain>
    </source>
</reference>
<organism evidence="1 2">
    <name type="scientific">Spiroplasma poulsonii</name>
    <dbReference type="NCBI Taxonomy" id="2138"/>
    <lineage>
        <taxon>Bacteria</taxon>
        <taxon>Bacillati</taxon>
        <taxon>Mycoplasmatota</taxon>
        <taxon>Mollicutes</taxon>
        <taxon>Entomoplasmatales</taxon>
        <taxon>Spiroplasmataceae</taxon>
        <taxon>Spiroplasma</taxon>
    </lineage>
</organism>
<sequence length="103" mass="12245">MAKKLNEKLMNSLNLGLNTQKSKTTQQILNKNNELKKQDKEINYFLNKQLIKEKAKRIIITISSYENIENKFKEMKKSGFDIDKSTIYRNAINTIYENWKNNK</sequence>
<dbReference type="AlphaFoldDB" id="A0A3S0SK91"/>
<gene>
    <name evidence="1" type="ORF">D6D54_08460</name>
</gene>
<protein>
    <submittedName>
        <fullName evidence="1">Uncharacterized protein</fullName>
    </submittedName>
</protein>
<dbReference type="RefSeq" id="WP_127093432.1">
    <property type="nucleotide sequence ID" value="NZ_RAHC01000019.1"/>
</dbReference>